<dbReference type="GO" id="GO:0003700">
    <property type="term" value="F:DNA-binding transcription factor activity"/>
    <property type="evidence" value="ECO:0007669"/>
    <property type="project" value="TreeGrafter"/>
</dbReference>
<protein>
    <submittedName>
        <fullName evidence="3">Helix-turn-helix domain-containing protein</fullName>
    </submittedName>
</protein>
<dbReference type="PANTHER" id="PTHR46797:SF1">
    <property type="entry name" value="METHYLPHOSPHONATE SYNTHASE"/>
    <property type="match status" value="1"/>
</dbReference>
<dbReference type="Gene3D" id="1.10.260.40">
    <property type="entry name" value="lambda repressor-like DNA-binding domains"/>
    <property type="match status" value="1"/>
</dbReference>
<dbReference type="EMBL" id="WKPR01000054">
    <property type="protein sequence ID" value="MSB22832.1"/>
    <property type="molecule type" value="Genomic_DNA"/>
</dbReference>
<evidence type="ECO:0000256" key="1">
    <source>
        <dbReference type="ARBA" id="ARBA00023125"/>
    </source>
</evidence>
<dbReference type="InterPro" id="IPR010982">
    <property type="entry name" value="Lambda_DNA-bd_dom_sf"/>
</dbReference>
<proteinExistence type="predicted"/>
<dbReference type="PANTHER" id="PTHR46797">
    <property type="entry name" value="HTH-TYPE TRANSCRIPTIONAL REGULATOR"/>
    <property type="match status" value="1"/>
</dbReference>
<accession>A0A6I2RI66</accession>
<feature type="domain" description="HTH cro/C1-type" evidence="2">
    <location>
        <begin position="22"/>
        <end position="76"/>
    </location>
</feature>
<dbReference type="Pfam" id="PF01381">
    <property type="entry name" value="HTH_3"/>
    <property type="match status" value="1"/>
</dbReference>
<evidence type="ECO:0000313" key="3">
    <source>
        <dbReference type="EMBL" id="MSB22832.1"/>
    </source>
</evidence>
<dbReference type="SUPFAM" id="SSF47413">
    <property type="entry name" value="lambda repressor-like DNA-binding domains"/>
    <property type="match status" value="1"/>
</dbReference>
<evidence type="ECO:0000259" key="2">
    <source>
        <dbReference type="PROSITE" id="PS50943"/>
    </source>
</evidence>
<keyword evidence="1" id="KW-0238">DNA-binding</keyword>
<gene>
    <name evidence="3" type="ORF">GKE97_25580</name>
</gene>
<dbReference type="SMART" id="SM00530">
    <property type="entry name" value="HTH_XRE"/>
    <property type="match status" value="1"/>
</dbReference>
<name>A0A6I2RI66_FLAPL</name>
<dbReference type="AlphaFoldDB" id="A0A6I2RI66"/>
<dbReference type="InterPro" id="IPR001387">
    <property type="entry name" value="Cro/C1-type_HTH"/>
</dbReference>
<reference evidence="3 4" key="1">
    <citation type="journal article" date="2019" name="Nat. Med.">
        <title>A library of human gut bacterial isolates paired with longitudinal multiomics data enables mechanistic microbiome research.</title>
        <authorList>
            <person name="Poyet M."/>
            <person name="Groussin M."/>
            <person name="Gibbons S.M."/>
            <person name="Avila-Pacheco J."/>
            <person name="Jiang X."/>
            <person name="Kearney S.M."/>
            <person name="Perrotta A.R."/>
            <person name="Berdy B."/>
            <person name="Zhao S."/>
            <person name="Lieberman T.D."/>
            <person name="Swanson P.K."/>
            <person name="Smith M."/>
            <person name="Roesemann S."/>
            <person name="Alexander J.E."/>
            <person name="Rich S.A."/>
            <person name="Livny J."/>
            <person name="Vlamakis H."/>
            <person name="Clish C."/>
            <person name="Bullock K."/>
            <person name="Deik A."/>
            <person name="Scott J."/>
            <person name="Pierce K.A."/>
            <person name="Xavier R.J."/>
            <person name="Alm E.J."/>
        </authorList>
    </citation>
    <scope>NUCLEOTIDE SEQUENCE [LARGE SCALE GENOMIC DNA]</scope>
    <source>
        <strain evidence="3 4">BIOML-A2</strain>
    </source>
</reference>
<dbReference type="PROSITE" id="PS50943">
    <property type="entry name" value="HTH_CROC1"/>
    <property type="match status" value="1"/>
</dbReference>
<evidence type="ECO:0000313" key="4">
    <source>
        <dbReference type="Proteomes" id="UP000434475"/>
    </source>
</evidence>
<dbReference type="GO" id="GO:0003677">
    <property type="term" value="F:DNA binding"/>
    <property type="evidence" value="ECO:0007669"/>
    <property type="project" value="UniProtKB-KW"/>
</dbReference>
<dbReference type="Proteomes" id="UP000434475">
    <property type="component" value="Unassembled WGS sequence"/>
</dbReference>
<dbReference type="GO" id="GO:0005829">
    <property type="term" value="C:cytosol"/>
    <property type="evidence" value="ECO:0007669"/>
    <property type="project" value="TreeGrafter"/>
</dbReference>
<dbReference type="InterPro" id="IPR050807">
    <property type="entry name" value="TransReg_Diox_bact_type"/>
</dbReference>
<comment type="caution">
    <text evidence="3">The sequence shown here is derived from an EMBL/GenBank/DDBJ whole genome shotgun (WGS) entry which is preliminary data.</text>
</comment>
<sequence>MELLGGCAMNEINICKEVGAKIRYFRKLQGYTLESFATILHRSKSVLSQYERGEISIDLLTLQQISNALGVSIGALIDNYWNASNLLITSGSANQISMENMRQEYIYTYFSHAKAPILRAHQLCYNESKTHAAIYTYSSEKLDGASFEYFYTGKIVCGQSFTRLLLSNPLIEDDLLFLEFPARFRGSGAVLGFLSTYSVGSCFPLAAMALLSSTIISDREWLISCLSYNRDDMKLNRQCNCFFVNQEKNHFLHENMELHKKLHGKY</sequence>
<organism evidence="3 4">
    <name type="scientific">Flavonifractor plautii</name>
    <name type="common">Fusobacterium plautii</name>
    <dbReference type="NCBI Taxonomy" id="292800"/>
    <lineage>
        <taxon>Bacteria</taxon>
        <taxon>Bacillati</taxon>
        <taxon>Bacillota</taxon>
        <taxon>Clostridia</taxon>
        <taxon>Eubacteriales</taxon>
        <taxon>Oscillospiraceae</taxon>
        <taxon>Flavonifractor</taxon>
    </lineage>
</organism>
<dbReference type="CDD" id="cd00093">
    <property type="entry name" value="HTH_XRE"/>
    <property type="match status" value="1"/>
</dbReference>